<sequence length="190" mass="22693">MIERIIVTGEQDHRHYLLHEELAHSWEKFSVDLNGKISGIVNRHILEFKLNFQRGNKEIEIIGKRQFDSHYSSPLDKHFAINTSSKIEVHKIKSQNEKWEIKKKDKFDLISRLFQTTKPLLYDKHYSISSSVQLNERWIMPLELFEYLKNEVEIRTIAFKDEVFKIEYDNLLDTNKTLEILDVILKKYSA</sequence>
<accession>A0AAE3MA46</accession>
<proteinExistence type="predicted"/>
<gene>
    <name evidence="1" type="ORF">OM075_24400</name>
</gene>
<reference evidence="1" key="1">
    <citation type="submission" date="2022-10" db="EMBL/GenBank/DDBJ databases">
        <authorList>
            <person name="Yu W.X."/>
        </authorList>
    </citation>
    <scope>NUCLEOTIDE SEQUENCE</scope>
    <source>
        <strain evidence="1">AAT</strain>
    </source>
</reference>
<evidence type="ECO:0000313" key="2">
    <source>
        <dbReference type="Proteomes" id="UP001209229"/>
    </source>
</evidence>
<keyword evidence="2" id="KW-1185">Reference proteome</keyword>
<evidence type="ECO:0000313" key="1">
    <source>
        <dbReference type="EMBL" id="MCW3789624.1"/>
    </source>
</evidence>
<name>A0AAE3MA46_9BACT</name>
<dbReference type="EMBL" id="JAPDPJ010000143">
    <property type="protein sequence ID" value="MCW3789624.1"/>
    <property type="molecule type" value="Genomic_DNA"/>
</dbReference>
<dbReference type="RefSeq" id="WP_301193172.1">
    <property type="nucleotide sequence ID" value="NZ_JAPDPJ010000143.1"/>
</dbReference>
<protein>
    <submittedName>
        <fullName evidence="1">Uncharacterized protein</fullName>
    </submittedName>
</protein>
<dbReference type="AlphaFoldDB" id="A0AAE3MA46"/>
<organism evidence="1 2">
    <name type="scientific">Plebeiibacterium sediminum</name>
    <dbReference type="NCBI Taxonomy" id="2992112"/>
    <lineage>
        <taxon>Bacteria</taxon>
        <taxon>Pseudomonadati</taxon>
        <taxon>Bacteroidota</taxon>
        <taxon>Bacteroidia</taxon>
        <taxon>Marinilabiliales</taxon>
        <taxon>Marinilabiliaceae</taxon>
        <taxon>Plebeiibacterium</taxon>
    </lineage>
</organism>
<dbReference type="Proteomes" id="UP001209229">
    <property type="component" value="Unassembled WGS sequence"/>
</dbReference>
<comment type="caution">
    <text evidence="1">The sequence shown here is derived from an EMBL/GenBank/DDBJ whole genome shotgun (WGS) entry which is preliminary data.</text>
</comment>